<evidence type="ECO:0000313" key="4">
    <source>
        <dbReference type="Proteomes" id="UP001341840"/>
    </source>
</evidence>
<dbReference type="EMBL" id="JASCZI010121010">
    <property type="protein sequence ID" value="MED6158848.1"/>
    <property type="molecule type" value="Genomic_DNA"/>
</dbReference>
<protein>
    <recommendedName>
        <fullName evidence="2">Putative plant transposon protein domain-containing protein</fullName>
    </recommendedName>
</protein>
<name>A0ABU6UG62_9FABA</name>
<dbReference type="InterPro" id="IPR046796">
    <property type="entry name" value="Transposase_32_dom"/>
</dbReference>
<accession>A0ABU6UG62</accession>
<comment type="caution">
    <text evidence="3">The sequence shown here is derived from an EMBL/GenBank/DDBJ whole genome shotgun (WGS) entry which is preliminary data.</text>
</comment>
<gene>
    <name evidence="3" type="ORF">PIB30_036762</name>
</gene>
<reference evidence="3 4" key="1">
    <citation type="journal article" date="2023" name="Plants (Basel)">
        <title>Bridging the Gap: Combining Genomics and Transcriptomics Approaches to Understand Stylosanthes scabra, an Orphan Legume from the Brazilian Caatinga.</title>
        <authorList>
            <person name="Ferreira-Neto J.R.C."/>
            <person name="da Silva M.D."/>
            <person name="Binneck E."/>
            <person name="de Melo N.F."/>
            <person name="da Silva R.H."/>
            <person name="de Melo A.L.T.M."/>
            <person name="Pandolfi V."/>
            <person name="Bustamante F.O."/>
            <person name="Brasileiro-Vidal A.C."/>
            <person name="Benko-Iseppon A.M."/>
        </authorList>
    </citation>
    <scope>NUCLEOTIDE SEQUENCE [LARGE SCALE GENOMIC DNA]</scope>
    <source>
        <tissue evidence="3">Leaves</tissue>
    </source>
</reference>
<dbReference type="Proteomes" id="UP001341840">
    <property type="component" value="Unassembled WGS sequence"/>
</dbReference>
<feature type="region of interest" description="Disordered" evidence="1">
    <location>
        <begin position="59"/>
        <end position="91"/>
    </location>
</feature>
<organism evidence="3 4">
    <name type="scientific">Stylosanthes scabra</name>
    <dbReference type="NCBI Taxonomy" id="79078"/>
    <lineage>
        <taxon>Eukaryota</taxon>
        <taxon>Viridiplantae</taxon>
        <taxon>Streptophyta</taxon>
        <taxon>Embryophyta</taxon>
        <taxon>Tracheophyta</taxon>
        <taxon>Spermatophyta</taxon>
        <taxon>Magnoliopsida</taxon>
        <taxon>eudicotyledons</taxon>
        <taxon>Gunneridae</taxon>
        <taxon>Pentapetalae</taxon>
        <taxon>rosids</taxon>
        <taxon>fabids</taxon>
        <taxon>Fabales</taxon>
        <taxon>Fabaceae</taxon>
        <taxon>Papilionoideae</taxon>
        <taxon>50 kb inversion clade</taxon>
        <taxon>dalbergioids sensu lato</taxon>
        <taxon>Dalbergieae</taxon>
        <taxon>Pterocarpus clade</taxon>
        <taxon>Stylosanthes</taxon>
    </lineage>
</organism>
<evidence type="ECO:0000313" key="3">
    <source>
        <dbReference type="EMBL" id="MED6158848.1"/>
    </source>
</evidence>
<evidence type="ECO:0000259" key="2">
    <source>
        <dbReference type="Pfam" id="PF20167"/>
    </source>
</evidence>
<dbReference type="Pfam" id="PF20167">
    <property type="entry name" value="Transposase_32"/>
    <property type="match status" value="1"/>
</dbReference>
<sequence length="486" mass="56121">MTWPHDLKLPKSIITGATARPHASRVRAIALACPRGEYGHIRPKLHKCVARSRPHLSARVAMSRRRQTATDETTPSRVRASRYSNRERGDNFPNDRFDHQIHYDLWKGLENQGIVHERMMRIVLLGRLFLVGTIPTSPWYYLNDSVYLLILTHQRIIRLDREEEPIFRNRIQGLGWRFMYDDLVRINLSIVREFCANFSSAKQDHVFLRGKRIPFTKAYIRRYLGIPGDAPDADVDDAFVALAKSYERGEDVNMAAIYEEIGRPETNWADNPAVHVIPKTVNNSVLNARATAWHKIIMANIDPKTHGTKFDLKHAFLILVLMTEGDVNLPRIMRDILLVRPTKHPNHLLPFPVFIMRVANRCEVPEFPNGKFHVIRPVNTYVPYGDWRGERLRGPVRQHRQPPPQDEPAEQLPQLETFAAPSASAQPAMDRSYQQIIRHLERQERLLRRQGRQITNTQLMIRQAFPDTVFEGLVSDDSSESTEAES</sequence>
<proteinExistence type="predicted"/>
<evidence type="ECO:0000256" key="1">
    <source>
        <dbReference type="SAM" id="MobiDB-lite"/>
    </source>
</evidence>
<keyword evidence="4" id="KW-1185">Reference proteome</keyword>
<feature type="domain" description="Putative plant transposon protein" evidence="2">
    <location>
        <begin position="174"/>
        <end position="365"/>
    </location>
</feature>